<protein>
    <recommendedName>
        <fullName evidence="9">Sec-independent protein translocase protein TatA</fullName>
    </recommendedName>
</protein>
<keyword evidence="13" id="KW-1185">Reference proteome</keyword>
<keyword evidence="4 9" id="KW-0812">Transmembrane</keyword>
<reference evidence="11 13" key="1">
    <citation type="submission" date="2017-07" db="EMBL/GenBank/DDBJ databases">
        <title>Leptospira spp. isolated from tropical soils.</title>
        <authorList>
            <person name="Thibeaux R."/>
            <person name="Iraola G."/>
            <person name="Ferres I."/>
            <person name="Bierque E."/>
            <person name="Girault D."/>
            <person name="Soupe-Gilbert M.-E."/>
            <person name="Picardeau M."/>
            <person name="Goarant C."/>
        </authorList>
    </citation>
    <scope>NUCLEOTIDE SEQUENCE [LARGE SCALE GENOMIC DNA]</scope>
    <source>
        <strain evidence="11 13">FH4-C-A1</strain>
    </source>
</reference>
<keyword evidence="5 9" id="KW-0653">Protein transport</keyword>
<dbReference type="GO" id="GO:0008320">
    <property type="term" value="F:protein transmembrane transporter activity"/>
    <property type="evidence" value="ECO:0007669"/>
    <property type="project" value="UniProtKB-UniRule"/>
</dbReference>
<dbReference type="RefSeq" id="WP_100761967.1">
    <property type="nucleotide sequence ID" value="NZ_NPDS01000002.1"/>
</dbReference>
<comment type="caution">
    <text evidence="12">The sequence shown here is derived from an EMBL/GenBank/DDBJ whole genome shotgun (WGS) entry which is preliminary data.</text>
</comment>
<evidence type="ECO:0000256" key="5">
    <source>
        <dbReference type="ARBA" id="ARBA00022927"/>
    </source>
</evidence>
<keyword evidence="7 9" id="KW-0811">Translocation</keyword>
<dbReference type="PRINTS" id="PR01506">
    <property type="entry name" value="TATBPROTEIN"/>
</dbReference>
<evidence type="ECO:0000256" key="10">
    <source>
        <dbReference type="SAM" id="MobiDB-lite"/>
    </source>
</evidence>
<dbReference type="GO" id="GO:0043953">
    <property type="term" value="P:protein transport by the Tat complex"/>
    <property type="evidence" value="ECO:0007669"/>
    <property type="project" value="UniProtKB-UniRule"/>
</dbReference>
<evidence type="ECO:0000256" key="9">
    <source>
        <dbReference type="HAMAP-Rule" id="MF_00236"/>
    </source>
</evidence>
<dbReference type="HAMAP" id="MF_00236">
    <property type="entry name" value="TatA_E"/>
    <property type="match status" value="1"/>
</dbReference>
<evidence type="ECO:0000313" key="11">
    <source>
        <dbReference type="EMBL" id="PJZ58334.1"/>
    </source>
</evidence>
<dbReference type="Pfam" id="PF02416">
    <property type="entry name" value="TatA_B_E"/>
    <property type="match status" value="1"/>
</dbReference>
<feature type="compositionally biased region" description="Polar residues" evidence="10">
    <location>
        <begin position="57"/>
        <end position="66"/>
    </location>
</feature>
<keyword evidence="8 9" id="KW-0472">Membrane</keyword>
<evidence type="ECO:0000256" key="1">
    <source>
        <dbReference type="ARBA" id="ARBA00004162"/>
    </source>
</evidence>
<evidence type="ECO:0000313" key="13">
    <source>
        <dbReference type="Proteomes" id="UP000231879"/>
    </source>
</evidence>
<comment type="subunit">
    <text evidence="9">Forms a complex with TatC.</text>
</comment>
<evidence type="ECO:0000256" key="6">
    <source>
        <dbReference type="ARBA" id="ARBA00022989"/>
    </source>
</evidence>
<dbReference type="Proteomes" id="UP000298429">
    <property type="component" value="Unassembled WGS sequence"/>
</dbReference>
<evidence type="ECO:0000313" key="14">
    <source>
        <dbReference type="Proteomes" id="UP000298429"/>
    </source>
</evidence>
<dbReference type="PANTHER" id="PTHR42982">
    <property type="entry name" value="SEC-INDEPENDENT PROTEIN TRANSLOCASE PROTEIN TATA"/>
    <property type="match status" value="1"/>
</dbReference>
<organism evidence="12 14">
    <name type="scientific">Leptospira barantonii</name>
    <dbReference type="NCBI Taxonomy" id="2023184"/>
    <lineage>
        <taxon>Bacteria</taxon>
        <taxon>Pseudomonadati</taxon>
        <taxon>Spirochaetota</taxon>
        <taxon>Spirochaetia</taxon>
        <taxon>Leptospirales</taxon>
        <taxon>Leptospiraceae</taxon>
        <taxon>Leptospira</taxon>
    </lineage>
</organism>
<evidence type="ECO:0000313" key="12">
    <source>
        <dbReference type="EMBL" id="TGL95519.1"/>
    </source>
</evidence>
<feature type="transmembrane region" description="Helical" evidence="9">
    <location>
        <begin position="6"/>
        <end position="27"/>
    </location>
</feature>
<feature type="compositionally biased region" description="Basic residues" evidence="10">
    <location>
        <begin position="77"/>
        <end position="86"/>
    </location>
</feature>
<dbReference type="Gene3D" id="1.20.5.3310">
    <property type="match status" value="1"/>
</dbReference>
<sequence>MFAPLAVFGSLGWTEILLILFIALLLFGGKRLPSLAKDLGDGIRSFRKSLTGESDEPSQQISQDQSVPKEEPQAKASKSKKSKSAS</sequence>
<dbReference type="AlphaFoldDB" id="A0A2M9Z3H9"/>
<keyword evidence="6 9" id="KW-1133">Transmembrane helix</keyword>
<reference evidence="12 14" key="2">
    <citation type="journal article" date="2019" name="PLoS Negl. Trop. Dis.">
        <title>Revisiting the worldwide diversity of Leptospira species in the environment.</title>
        <authorList>
            <person name="Vincent A.T."/>
            <person name="Schiettekatte O."/>
            <person name="Bourhy P."/>
            <person name="Veyrier F.J."/>
            <person name="Picardeau M."/>
        </authorList>
    </citation>
    <scope>NUCLEOTIDE SEQUENCE [LARGE SCALE GENOMIC DNA]</scope>
    <source>
        <strain evidence="12 14">201702444</strain>
    </source>
</reference>
<proteinExistence type="inferred from homology"/>
<keyword evidence="3 9" id="KW-1003">Cell membrane</keyword>
<comment type="similarity">
    <text evidence="9">Belongs to the TatA/E family.</text>
</comment>
<gene>
    <name evidence="9 12" type="primary">tatA</name>
    <name evidence="11" type="ORF">CH367_08140</name>
    <name evidence="12" type="ORF">EHQ76_16570</name>
</gene>
<dbReference type="EMBL" id="RQGN01000090">
    <property type="protein sequence ID" value="TGL95519.1"/>
    <property type="molecule type" value="Genomic_DNA"/>
</dbReference>
<dbReference type="InterPro" id="IPR003369">
    <property type="entry name" value="TatA/B/E"/>
</dbReference>
<evidence type="ECO:0000256" key="3">
    <source>
        <dbReference type="ARBA" id="ARBA00022475"/>
    </source>
</evidence>
<evidence type="ECO:0000256" key="8">
    <source>
        <dbReference type="ARBA" id="ARBA00023136"/>
    </source>
</evidence>
<keyword evidence="2 9" id="KW-0813">Transport</keyword>
<evidence type="ECO:0000256" key="4">
    <source>
        <dbReference type="ARBA" id="ARBA00022692"/>
    </source>
</evidence>
<dbReference type="PANTHER" id="PTHR42982:SF1">
    <property type="entry name" value="SEC-INDEPENDENT PROTEIN TRANSLOCASE PROTEIN TATA"/>
    <property type="match status" value="1"/>
</dbReference>
<dbReference type="InterPro" id="IPR006312">
    <property type="entry name" value="TatA/E"/>
</dbReference>
<dbReference type="NCBIfam" id="TIGR01411">
    <property type="entry name" value="tatAE"/>
    <property type="match status" value="1"/>
</dbReference>
<dbReference type="Proteomes" id="UP000231879">
    <property type="component" value="Unassembled WGS sequence"/>
</dbReference>
<evidence type="ECO:0000256" key="7">
    <source>
        <dbReference type="ARBA" id="ARBA00023010"/>
    </source>
</evidence>
<name>A0A2M9Z3H9_9LEPT</name>
<dbReference type="EMBL" id="NPDS01000002">
    <property type="protein sequence ID" value="PJZ58334.1"/>
    <property type="molecule type" value="Genomic_DNA"/>
</dbReference>
<accession>A0A2M9Z3H9</accession>
<evidence type="ECO:0000256" key="2">
    <source>
        <dbReference type="ARBA" id="ARBA00022448"/>
    </source>
</evidence>
<feature type="region of interest" description="Disordered" evidence="10">
    <location>
        <begin position="49"/>
        <end position="86"/>
    </location>
</feature>
<dbReference type="OrthoDB" id="342556at2"/>
<comment type="subcellular location">
    <subcellularLocation>
        <location evidence="1 9">Cell membrane</location>
        <topology evidence="1 9">Single-pass membrane protein</topology>
    </subcellularLocation>
</comment>
<dbReference type="GO" id="GO:0033281">
    <property type="term" value="C:TAT protein transport complex"/>
    <property type="evidence" value="ECO:0007669"/>
    <property type="project" value="UniProtKB-UniRule"/>
</dbReference>
<comment type="function">
    <text evidence="9">Part of the twin-arginine translocation (Tat) system that transports large folded proteins containing a characteristic twin-arginine motif in their signal peptide across membranes. TatA could form the protein-conducting channel of the Tat system.</text>
</comment>